<name>A0A4Q2DMI1_9AGAR</name>
<evidence type="ECO:0000313" key="1">
    <source>
        <dbReference type="EMBL" id="RXW21227.1"/>
    </source>
</evidence>
<gene>
    <name evidence="1" type="ORF">EST38_g4619</name>
</gene>
<dbReference type="Proteomes" id="UP000290288">
    <property type="component" value="Unassembled WGS sequence"/>
</dbReference>
<proteinExistence type="predicted"/>
<protein>
    <recommendedName>
        <fullName evidence="3">F-box domain-containing protein</fullName>
    </recommendedName>
</protein>
<accession>A0A4Q2DMI1</accession>
<dbReference type="OrthoDB" id="2788229at2759"/>
<sequence>MRTRDLQVPEDIFQEIIDYLRVDVPLLCKCALVSQKFARICRPHIYHRVELNGQRAPAEFRYKALLGALLETPSLAEHTRQLHIHLGSPYNEFSPASDRRLPVFLGFFNQLEQISLTCAISRLKQSIERPLANLFGLKSLRNITLISFPAFPAALLNYAVHVTDLVLHSVKLDVDRILCIDPPGSSAEHVPSKKSIMLSIRECQLETIFVVEELLRGEGIFIKHHNGVETLSLAPKQLHNGLENIEPYIDLLKTIAANQGCSGTATLKNLTFTPAVSDVKYIATLGSALPSTLTTFTLDFSQMRDLRLFGRYAEELRRLFGNLSRSCPQIRKSHIKFHVYAMKLDIPPTWIPPEVTVLDSLLKSRELFPMFEEFHCSVDLNIQLLAYDRARLKEVASHYEAELSRWFPSLNEIVYPF</sequence>
<evidence type="ECO:0008006" key="3">
    <source>
        <dbReference type="Google" id="ProtNLM"/>
    </source>
</evidence>
<dbReference type="AlphaFoldDB" id="A0A4Q2DMI1"/>
<dbReference type="EMBL" id="SDEE01000116">
    <property type="protein sequence ID" value="RXW21227.1"/>
    <property type="molecule type" value="Genomic_DNA"/>
</dbReference>
<keyword evidence="2" id="KW-1185">Reference proteome</keyword>
<reference evidence="1 2" key="1">
    <citation type="submission" date="2019-01" db="EMBL/GenBank/DDBJ databases">
        <title>Draft genome sequence of Psathyrella aberdarensis IHI B618.</title>
        <authorList>
            <person name="Buettner E."/>
            <person name="Kellner H."/>
        </authorList>
    </citation>
    <scope>NUCLEOTIDE SEQUENCE [LARGE SCALE GENOMIC DNA]</scope>
    <source>
        <strain evidence="1 2">IHI B618</strain>
    </source>
</reference>
<comment type="caution">
    <text evidence="1">The sequence shown here is derived from an EMBL/GenBank/DDBJ whole genome shotgun (WGS) entry which is preliminary data.</text>
</comment>
<evidence type="ECO:0000313" key="2">
    <source>
        <dbReference type="Proteomes" id="UP000290288"/>
    </source>
</evidence>
<organism evidence="1 2">
    <name type="scientific">Candolleomyces aberdarensis</name>
    <dbReference type="NCBI Taxonomy" id="2316362"/>
    <lineage>
        <taxon>Eukaryota</taxon>
        <taxon>Fungi</taxon>
        <taxon>Dikarya</taxon>
        <taxon>Basidiomycota</taxon>
        <taxon>Agaricomycotina</taxon>
        <taxon>Agaricomycetes</taxon>
        <taxon>Agaricomycetidae</taxon>
        <taxon>Agaricales</taxon>
        <taxon>Agaricineae</taxon>
        <taxon>Psathyrellaceae</taxon>
        <taxon>Candolleomyces</taxon>
    </lineage>
</organism>